<proteinExistence type="inferred from homology"/>
<dbReference type="Pfam" id="PF04828">
    <property type="entry name" value="GFA"/>
    <property type="match status" value="1"/>
</dbReference>
<dbReference type="OrthoDB" id="6329284at2759"/>
<keyword evidence="3" id="KW-0862">Zinc</keyword>
<reference evidence="6" key="1">
    <citation type="submission" date="2020-05" db="EMBL/GenBank/DDBJ databases">
        <title>Mycena genomes resolve the evolution of fungal bioluminescence.</title>
        <authorList>
            <person name="Tsai I.J."/>
        </authorList>
    </citation>
    <scope>NUCLEOTIDE SEQUENCE</scope>
    <source>
        <strain evidence="6">160909Yilan</strain>
    </source>
</reference>
<dbReference type="AlphaFoldDB" id="A0A8H6YSJ5"/>
<dbReference type="GO" id="GO:0016846">
    <property type="term" value="F:carbon-sulfur lyase activity"/>
    <property type="evidence" value="ECO:0007669"/>
    <property type="project" value="InterPro"/>
</dbReference>
<evidence type="ECO:0000256" key="4">
    <source>
        <dbReference type="ARBA" id="ARBA00023239"/>
    </source>
</evidence>
<dbReference type="Proteomes" id="UP000623467">
    <property type="component" value="Unassembled WGS sequence"/>
</dbReference>
<dbReference type="SUPFAM" id="SSF51316">
    <property type="entry name" value="Mss4-like"/>
    <property type="match status" value="1"/>
</dbReference>
<dbReference type="EMBL" id="JACAZH010000007">
    <property type="protein sequence ID" value="KAF7364051.1"/>
    <property type="molecule type" value="Genomic_DNA"/>
</dbReference>
<dbReference type="GO" id="GO:0046872">
    <property type="term" value="F:metal ion binding"/>
    <property type="evidence" value="ECO:0007669"/>
    <property type="project" value="UniProtKB-KW"/>
</dbReference>
<dbReference type="PROSITE" id="PS51891">
    <property type="entry name" value="CENP_V_GFA"/>
    <property type="match status" value="1"/>
</dbReference>
<evidence type="ECO:0000313" key="7">
    <source>
        <dbReference type="Proteomes" id="UP000623467"/>
    </source>
</evidence>
<dbReference type="Gene3D" id="3.90.1590.10">
    <property type="entry name" value="glutathione-dependent formaldehyde- activating enzyme (gfa)"/>
    <property type="match status" value="1"/>
</dbReference>
<dbReference type="InterPro" id="IPR011057">
    <property type="entry name" value="Mss4-like_sf"/>
</dbReference>
<evidence type="ECO:0000259" key="5">
    <source>
        <dbReference type="PROSITE" id="PS51891"/>
    </source>
</evidence>
<dbReference type="PANTHER" id="PTHR33337:SF40">
    <property type="entry name" value="CENP-V_GFA DOMAIN-CONTAINING PROTEIN-RELATED"/>
    <property type="match status" value="1"/>
</dbReference>
<dbReference type="PANTHER" id="PTHR33337">
    <property type="entry name" value="GFA DOMAIN-CONTAINING PROTEIN"/>
    <property type="match status" value="1"/>
</dbReference>
<keyword evidence="4" id="KW-0456">Lyase</keyword>
<evidence type="ECO:0000256" key="1">
    <source>
        <dbReference type="ARBA" id="ARBA00005495"/>
    </source>
</evidence>
<organism evidence="6 7">
    <name type="scientific">Mycena sanguinolenta</name>
    <dbReference type="NCBI Taxonomy" id="230812"/>
    <lineage>
        <taxon>Eukaryota</taxon>
        <taxon>Fungi</taxon>
        <taxon>Dikarya</taxon>
        <taxon>Basidiomycota</taxon>
        <taxon>Agaricomycotina</taxon>
        <taxon>Agaricomycetes</taxon>
        <taxon>Agaricomycetidae</taxon>
        <taxon>Agaricales</taxon>
        <taxon>Marasmiineae</taxon>
        <taxon>Mycenaceae</taxon>
        <taxon>Mycena</taxon>
    </lineage>
</organism>
<comment type="similarity">
    <text evidence="1">Belongs to the Gfa family.</text>
</comment>
<protein>
    <submittedName>
        <fullName evidence="6">Mss4-like protein</fullName>
    </submittedName>
</protein>
<evidence type="ECO:0000256" key="3">
    <source>
        <dbReference type="ARBA" id="ARBA00022833"/>
    </source>
</evidence>
<name>A0A8H6YSJ5_9AGAR</name>
<comment type="caution">
    <text evidence="6">The sequence shown here is derived from an EMBL/GenBank/DDBJ whole genome shotgun (WGS) entry which is preliminary data.</text>
</comment>
<feature type="domain" description="CENP-V/GFA" evidence="5">
    <location>
        <begin position="7"/>
        <end position="138"/>
    </location>
</feature>
<keyword evidence="7" id="KW-1185">Reference proteome</keyword>
<evidence type="ECO:0000256" key="2">
    <source>
        <dbReference type="ARBA" id="ARBA00022723"/>
    </source>
</evidence>
<accession>A0A8H6YSJ5</accession>
<keyword evidence="2" id="KW-0479">Metal-binding</keyword>
<evidence type="ECO:0000313" key="6">
    <source>
        <dbReference type="EMBL" id="KAF7364051.1"/>
    </source>
</evidence>
<dbReference type="InterPro" id="IPR006913">
    <property type="entry name" value="CENP-V/GFA"/>
</dbReference>
<sequence length="160" mass="17894">MQKPTIITGGCNCGGVRYRVDFATDHDWRRGGLSCSCTTCRKQTGSLALHMHTIKLFELDWLSKTTYAEYNSSDATFRAFCKECGSTIGWGDRMEELEIRIAVGTIDEEFLVGQRDADDKPVGGFGEVLVNLEGEHYFARNAIKGVTDQSKGVWCWKLLP</sequence>
<gene>
    <name evidence="6" type="ORF">MSAN_01063800</name>
</gene>